<dbReference type="GO" id="GO:0016616">
    <property type="term" value="F:oxidoreductase activity, acting on the CH-OH group of donors, NAD or NADP as acceptor"/>
    <property type="evidence" value="ECO:0007669"/>
    <property type="project" value="TreeGrafter"/>
</dbReference>
<dbReference type="SUPFAM" id="SSF51735">
    <property type="entry name" value="NAD(P)-binding Rossmann-fold domains"/>
    <property type="match status" value="1"/>
</dbReference>
<dbReference type="PANTHER" id="PTHR42760:SF40">
    <property type="entry name" value="3-OXOACYL-[ACYL-CARRIER-PROTEIN] REDUCTASE, CHLOROPLASTIC"/>
    <property type="match status" value="1"/>
</dbReference>
<comment type="catalytic activity">
    <reaction evidence="2">
        <text>2,5-dichlorocyclohexa-2,5-dien-1,4-diol + NAD(+) = 2,5-dichlorohydroquinone + NADH + H(+)</text>
        <dbReference type="Rhea" id="RHEA:15741"/>
        <dbReference type="ChEBI" id="CHEBI:15378"/>
        <dbReference type="ChEBI" id="CHEBI:27545"/>
        <dbReference type="ChEBI" id="CHEBI:28975"/>
        <dbReference type="ChEBI" id="CHEBI:57540"/>
        <dbReference type="ChEBI" id="CHEBI:57945"/>
    </reaction>
</comment>
<dbReference type="RefSeq" id="WP_021245337.1">
    <property type="nucleotide sequence ID" value="NZ_JACIIY010000004.1"/>
</dbReference>
<dbReference type="Proteomes" id="UP000316624">
    <property type="component" value="Unassembled WGS sequence"/>
</dbReference>
<dbReference type="InterPro" id="IPR002347">
    <property type="entry name" value="SDR_fam"/>
</dbReference>
<gene>
    <name evidence="3" type="ORF">IQ35_01904</name>
</gene>
<dbReference type="Pfam" id="PF13561">
    <property type="entry name" value="adh_short_C2"/>
    <property type="match status" value="1"/>
</dbReference>
<comment type="caution">
    <text evidence="3">The sequence shown here is derived from an EMBL/GenBank/DDBJ whole genome shotgun (WGS) entry which is preliminary data.</text>
</comment>
<dbReference type="EMBL" id="VLKK01000006">
    <property type="protein sequence ID" value="TWH93695.1"/>
    <property type="molecule type" value="Genomic_DNA"/>
</dbReference>
<dbReference type="FunFam" id="3.40.50.720:FF:000084">
    <property type="entry name" value="Short-chain dehydrogenase reductase"/>
    <property type="match status" value="1"/>
</dbReference>
<dbReference type="GO" id="GO:0030497">
    <property type="term" value="P:fatty acid elongation"/>
    <property type="evidence" value="ECO:0007669"/>
    <property type="project" value="TreeGrafter"/>
</dbReference>
<dbReference type="InterPro" id="IPR020904">
    <property type="entry name" value="Sc_DH/Rdtase_CS"/>
</dbReference>
<evidence type="ECO:0000256" key="1">
    <source>
        <dbReference type="ARBA" id="ARBA00006484"/>
    </source>
</evidence>
<dbReference type="PROSITE" id="PS00061">
    <property type="entry name" value="ADH_SHORT"/>
    <property type="match status" value="1"/>
</dbReference>
<dbReference type="PRINTS" id="PR00080">
    <property type="entry name" value="SDRFAMILY"/>
</dbReference>
<dbReference type="PANTHER" id="PTHR42760">
    <property type="entry name" value="SHORT-CHAIN DEHYDROGENASES/REDUCTASES FAMILY MEMBER"/>
    <property type="match status" value="1"/>
</dbReference>
<evidence type="ECO:0000256" key="2">
    <source>
        <dbReference type="ARBA" id="ARBA00051383"/>
    </source>
</evidence>
<dbReference type="AlphaFoldDB" id="A0A562KEN0"/>
<name>A0A562KEN0_SPHWJ</name>
<dbReference type="InterPro" id="IPR036291">
    <property type="entry name" value="NAD(P)-bd_dom_sf"/>
</dbReference>
<accession>A0A562KEN0</accession>
<organism evidence="3 4">
    <name type="scientific">Sphingobium wenxiniae (strain DSM 21828 / CGMCC 1.7748 / JZ-1)</name>
    <dbReference type="NCBI Taxonomy" id="595605"/>
    <lineage>
        <taxon>Bacteria</taxon>
        <taxon>Pseudomonadati</taxon>
        <taxon>Pseudomonadota</taxon>
        <taxon>Alphaproteobacteria</taxon>
        <taxon>Sphingomonadales</taxon>
        <taxon>Sphingomonadaceae</taxon>
        <taxon>Sphingobium</taxon>
    </lineage>
</organism>
<sequence>MQDIFGLQGRTAIVWGGGQGMGEASALRLAEAGCDVAIVDVEMDRARKVADRIAALGRRSVALSANVVEKEAVERATREAEAALAPLDVMVNVIGMAGWSKLVDMPEEEWDRIVDLNLKGFFLAATAAARSMIAGQRKGAIVSVCSVSGLTSAPMHGHYGAAKAGMQNLVRSMACEWGPLIRVNAVAPGSTETARVQATPERLEEARNRIALERMGKPDEIAKAVLFMASDLGSYVNGQTLPVDGGWMAGALMGWKEQSFTPPPSANVAYAGDAAA</sequence>
<dbReference type="PRINTS" id="PR00081">
    <property type="entry name" value="GDHRDH"/>
</dbReference>
<protein>
    <submittedName>
        <fullName evidence="3">NAD(P)-dependent dehydrogenase (Short-subunit alcohol dehydrogenase family)</fullName>
    </submittedName>
</protein>
<keyword evidence="4" id="KW-1185">Reference proteome</keyword>
<evidence type="ECO:0000313" key="3">
    <source>
        <dbReference type="EMBL" id="TWH93695.1"/>
    </source>
</evidence>
<proteinExistence type="inferred from homology"/>
<comment type="similarity">
    <text evidence="1">Belongs to the short-chain dehydrogenases/reductases (SDR) family.</text>
</comment>
<reference evidence="3 4" key="1">
    <citation type="journal article" date="2015" name="Stand. Genomic Sci.">
        <title>Genomic Encyclopedia of Bacterial and Archaeal Type Strains, Phase III: the genomes of soil and plant-associated and newly described type strains.</title>
        <authorList>
            <person name="Whitman W.B."/>
            <person name="Woyke T."/>
            <person name="Klenk H.P."/>
            <person name="Zhou Y."/>
            <person name="Lilburn T.G."/>
            <person name="Beck B.J."/>
            <person name="De Vos P."/>
            <person name="Vandamme P."/>
            <person name="Eisen J.A."/>
            <person name="Garrity G."/>
            <person name="Hugenholtz P."/>
            <person name="Kyrpides N.C."/>
        </authorList>
    </citation>
    <scope>NUCLEOTIDE SEQUENCE [LARGE SCALE GENOMIC DNA]</scope>
    <source>
        <strain evidence="3 4">CGMCC 1.7748</strain>
    </source>
</reference>
<evidence type="ECO:0000313" key="4">
    <source>
        <dbReference type="Proteomes" id="UP000316624"/>
    </source>
</evidence>
<dbReference type="Gene3D" id="3.40.50.720">
    <property type="entry name" value="NAD(P)-binding Rossmann-like Domain"/>
    <property type="match status" value="1"/>
</dbReference>